<protein>
    <submittedName>
        <fullName evidence="2">Membrane protein FxsA</fullName>
    </submittedName>
</protein>
<proteinExistence type="predicted"/>
<comment type="caution">
    <text evidence="2">The sequence shown here is derived from an EMBL/GenBank/DDBJ whole genome shotgun (WGS) entry which is preliminary data.</text>
</comment>
<dbReference type="PANTHER" id="PTHR35335">
    <property type="entry name" value="UPF0716 PROTEIN FXSA"/>
    <property type="match status" value="1"/>
</dbReference>
<keyword evidence="1" id="KW-0812">Transmembrane</keyword>
<reference evidence="2 3" key="1">
    <citation type="submission" date="2017-11" db="EMBL/GenBank/DDBJ databases">
        <title>Comparitive Functional Genomics of Dry Heat Resistant strains isolated from the Viking Spacecraft.</title>
        <authorList>
            <person name="Seuylemezian A."/>
            <person name="Cooper K."/>
            <person name="Vaishampayan P."/>
        </authorList>
    </citation>
    <scope>NUCLEOTIDE SEQUENCE [LARGE SCALE GENOMIC DNA]</scope>
    <source>
        <strain evidence="2 3">V32-6</strain>
    </source>
</reference>
<feature type="transmembrane region" description="Helical" evidence="1">
    <location>
        <begin position="66"/>
        <end position="87"/>
    </location>
</feature>
<dbReference type="AlphaFoldDB" id="A0A2N5HB22"/>
<keyword evidence="1" id="KW-1133">Transmembrane helix</keyword>
<keyword evidence="3" id="KW-1185">Reference proteome</keyword>
<feature type="transmembrane region" description="Helical" evidence="1">
    <location>
        <begin position="26"/>
        <end position="46"/>
    </location>
</feature>
<feature type="transmembrane region" description="Helical" evidence="1">
    <location>
        <begin position="93"/>
        <end position="115"/>
    </location>
</feature>
<name>A0A2N5HB22_9BACI</name>
<gene>
    <name evidence="2" type="ORF">CVD27_18515</name>
</gene>
<dbReference type="Pfam" id="PF04186">
    <property type="entry name" value="FxsA"/>
    <property type="match status" value="1"/>
</dbReference>
<evidence type="ECO:0000313" key="2">
    <source>
        <dbReference type="EMBL" id="PLS02708.1"/>
    </source>
</evidence>
<dbReference type="EMBL" id="PGVE01000067">
    <property type="protein sequence ID" value="PLS02708.1"/>
    <property type="molecule type" value="Genomic_DNA"/>
</dbReference>
<dbReference type="GO" id="GO:0016020">
    <property type="term" value="C:membrane"/>
    <property type="evidence" value="ECO:0007669"/>
    <property type="project" value="InterPro"/>
</dbReference>
<dbReference type="Proteomes" id="UP000234950">
    <property type="component" value="Unassembled WGS sequence"/>
</dbReference>
<dbReference type="PANTHER" id="PTHR35335:SF1">
    <property type="entry name" value="UPF0716 PROTEIN FXSA"/>
    <property type="match status" value="1"/>
</dbReference>
<keyword evidence="1" id="KW-0472">Membrane</keyword>
<evidence type="ECO:0000313" key="3">
    <source>
        <dbReference type="Proteomes" id="UP000234950"/>
    </source>
</evidence>
<dbReference type="NCBIfam" id="NF008528">
    <property type="entry name" value="PRK11463.1-2"/>
    <property type="match status" value="1"/>
</dbReference>
<dbReference type="OrthoDB" id="9792788at2"/>
<accession>A0A2N5HB22</accession>
<sequence>MRYLFLLLIIIPAADIGFLLLSGKTIGVWPTILLIILTGIIGAYLAKREGLQTIRKVQEQLSRGQLPGDAVLDGVCILLGAAFLLTPGFMTDIVGFLMLFPPTRKLFKVLIMYFFKKKIHNSHRKIIK</sequence>
<organism evidence="2 3">
    <name type="scientific">Neobacillus cucumis</name>
    <dbReference type="NCBI Taxonomy" id="1740721"/>
    <lineage>
        <taxon>Bacteria</taxon>
        <taxon>Bacillati</taxon>
        <taxon>Bacillota</taxon>
        <taxon>Bacilli</taxon>
        <taxon>Bacillales</taxon>
        <taxon>Bacillaceae</taxon>
        <taxon>Neobacillus</taxon>
    </lineage>
</organism>
<dbReference type="InterPro" id="IPR007313">
    <property type="entry name" value="FxsA"/>
</dbReference>
<evidence type="ECO:0000256" key="1">
    <source>
        <dbReference type="SAM" id="Phobius"/>
    </source>
</evidence>